<evidence type="ECO:0000313" key="3">
    <source>
        <dbReference type="Proteomes" id="UP000299102"/>
    </source>
</evidence>
<feature type="region of interest" description="Disordered" evidence="1">
    <location>
        <begin position="121"/>
        <end position="150"/>
    </location>
</feature>
<reference evidence="2 3" key="1">
    <citation type="journal article" date="2019" name="Commun. Biol.">
        <title>The bagworm genome reveals a unique fibroin gene that provides high tensile strength.</title>
        <authorList>
            <person name="Kono N."/>
            <person name="Nakamura H."/>
            <person name="Ohtoshi R."/>
            <person name="Tomita M."/>
            <person name="Numata K."/>
            <person name="Arakawa K."/>
        </authorList>
    </citation>
    <scope>NUCLEOTIDE SEQUENCE [LARGE SCALE GENOMIC DNA]</scope>
</reference>
<proteinExistence type="predicted"/>
<dbReference type="EMBL" id="BGZK01000984">
    <property type="protein sequence ID" value="GBP67470.1"/>
    <property type="molecule type" value="Genomic_DNA"/>
</dbReference>
<evidence type="ECO:0000313" key="2">
    <source>
        <dbReference type="EMBL" id="GBP67470.1"/>
    </source>
</evidence>
<feature type="compositionally biased region" description="Basic and acidic residues" evidence="1">
    <location>
        <begin position="127"/>
        <end position="137"/>
    </location>
</feature>
<organism evidence="2 3">
    <name type="scientific">Eumeta variegata</name>
    <name type="common">Bagworm moth</name>
    <name type="synonym">Eumeta japonica</name>
    <dbReference type="NCBI Taxonomy" id="151549"/>
    <lineage>
        <taxon>Eukaryota</taxon>
        <taxon>Metazoa</taxon>
        <taxon>Ecdysozoa</taxon>
        <taxon>Arthropoda</taxon>
        <taxon>Hexapoda</taxon>
        <taxon>Insecta</taxon>
        <taxon>Pterygota</taxon>
        <taxon>Neoptera</taxon>
        <taxon>Endopterygota</taxon>
        <taxon>Lepidoptera</taxon>
        <taxon>Glossata</taxon>
        <taxon>Ditrysia</taxon>
        <taxon>Tineoidea</taxon>
        <taxon>Psychidae</taxon>
        <taxon>Oiketicinae</taxon>
        <taxon>Eumeta</taxon>
    </lineage>
</organism>
<keyword evidence="3" id="KW-1185">Reference proteome</keyword>
<evidence type="ECO:0000256" key="1">
    <source>
        <dbReference type="SAM" id="MobiDB-lite"/>
    </source>
</evidence>
<accession>A0A4C1XWE1</accession>
<dbReference type="Proteomes" id="UP000299102">
    <property type="component" value="Unassembled WGS sequence"/>
</dbReference>
<gene>
    <name evidence="2" type="ORF">EVAR_49364_1</name>
</gene>
<comment type="caution">
    <text evidence="2">The sequence shown here is derived from an EMBL/GenBank/DDBJ whole genome shotgun (WGS) entry which is preliminary data.</text>
</comment>
<sequence length="150" mass="17487">MTGAGFLFKVKIENEEYQLDNHPNRHRAQNQRTEATVGNPYFSKNRQQKHIKKYTELRNESNIAVQRSPSFPFSHPLILRHCDAFVANFKAVKFHVLYCTCVPEPSVMEIHERRIVTNSRWPKRRPNSRDLDKEPFRGSEPLISSAVQPG</sequence>
<protein>
    <submittedName>
        <fullName evidence="2">Uncharacterized protein</fullName>
    </submittedName>
</protein>
<name>A0A4C1XWE1_EUMVA</name>
<dbReference type="AlphaFoldDB" id="A0A4C1XWE1"/>